<name>A0A545U2C0_9PROT</name>
<sequence length="248" mass="28889">MSDKREQQTKWVIVFWCVLLGGLFVWYHGDWFRCLTEHWVYRELVKWQTGIAAIIGLGVIWLGYQFNASLNRDNAYTIAQLDRERDDRIRLEEARSLAIALAAEVKMNAAAVEILHNEARKFEKRKEVSADELFKMQYWMARKPRTVTYHDIGAKMGLFPASLVDQIAEFYTALEEAAEFYTSGKRHEDRALATQTSEPHLVSYFVDKELLKNMIDKTSGSVSYGLTLRTKLHDFAKEHHFDKREESS</sequence>
<keyword evidence="1" id="KW-0472">Membrane</keyword>
<keyword evidence="1" id="KW-1133">Transmembrane helix</keyword>
<dbReference type="AlphaFoldDB" id="A0A545U2C0"/>
<reference evidence="2 3" key="1">
    <citation type="submission" date="2019-06" db="EMBL/GenBank/DDBJ databases">
        <title>Whole genome sequence for Rhodospirillaceae sp. R148.</title>
        <authorList>
            <person name="Wang G."/>
        </authorList>
    </citation>
    <scope>NUCLEOTIDE SEQUENCE [LARGE SCALE GENOMIC DNA]</scope>
    <source>
        <strain evidence="2 3">R148</strain>
    </source>
</reference>
<comment type="caution">
    <text evidence="2">The sequence shown here is derived from an EMBL/GenBank/DDBJ whole genome shotgun (WGS) entry which is preliminary data.</text>
</comment>
<gene>
    <name evidence="2" type="ORF">FKG95_03180</name>
</gene>
<keyword evidence="3" id="KW-1185">Reference proteome</keyword>
<feature type="transmembrane region" description="Helical" evidence="1">
    <location>
        <begin position="12"/>
        <end position="29"/>
    </location>
</feature>
<feature type="transmembrane region" description="Helical" evidence="1">
    <location>
        <begin position="44"/>
        <end position="64"/>
    </location>
</feature>
<proteinExistence type="predicted"/>
<organism evidence="2 3">
    <name type="scientific">Denitrobaculum tricleocarpae</name>
    <dbReference type="NCBI Taxonomy" id="2591009"/>
    <lineage>
        <taxon>Bacteria</taxon>
        <taxon>Pseudomonadati</taxon>
        <taxon>Pseudomonadota</taxon>
        <taxon>Alphaproteobacteria</taxon>
        <taxon>Rhodospirillales</taxon>
        <taxon>Rhodospirillaceae</taxon>
        <taxon>Denitrobaculum</taxon>
    </lineage>
</organism>
<evidence type="ECO:0000256" key="1">
    <source>
        <dbReference type="SAM" id="Phobius"/>
    </source>
</evidence>
<dbReference type="EMBL" id="VHSH01000001">
    <property type="protein sequence ID" value="TQV83608.1"/>
    <property type="molecule type" value="Genomic_DNA"/>
</dbReference>
<accession>A0A545U2C0</accession>
<keyword evidence="1" id="KW-0812">Transmembrane</keyword>
<dbReference type="RefSeq" id="WP_142894845.1">
    <property type="nucleotide sequence ID" value="NZ_ML660052.1"/>
</dbReference>
<dbReference type="OrthoDB" id="21108at2"/>
<dbReference type="Proteomes" id="UP000315252">
    <property type="component" value="Unassembled WGS sequence"/>
</dbReference>
<evidence type="ECO:0000313" key="3">
    <source>
        <dbReference type="Proteomes" id="UP000315252"/>
    </source>
</evidence>
<protein>
    <submittedName>
        <fullName evidence="2">Uncharacterized protein</fullName>
    </submittedName>
</protein>
<evidence type="ECO:0000313" key="2">
    <source>
        <dbReference type="EMBL" id="TQV83608.1"/>
    </source>
</evidence>